<dbReference type="AlphaFoldDB" id="A0ABC8UQQ3"/>
<proteinExistence type="inferred from homology"/>
<dbReference type="PANTHER" id="PTHR45733:SF8">
    <property type="entry name" value="FORMIN-J"/>
    <property type="match status" value="1"/>
</dbReference>
<organism evidence="3 4">
    <name type="scientific">Ilex paraguariensis</name>
    <name type="common">yerba mate</name>
    <dbReference type="NCBI Taxonomy" id="185542"/>
    <lineage>
        <taxon>Eukaryota</taxon>
        <taxon>Viridiplantae</taxon>
        <taxon>Streptophyta</taxon>
        <taxon>Embryophyta</taxon>
        <taxon>Tracheophyta</taxon>
        <taxon>Spermatophyta</taxon>
        <taxon>Magnoliopsida</taxon>
        <taxon>eudicotyledons</taxon>
        <taxon>Gunneridae</taxon>
        <taxon>Pentapetalae</taxon>
        <taxon>asterids</taxon>
        <taxon>campanulids</taxon>
        <taxon>Aquifoliales</taxon>
        <taxon>Aquifoliaceae</taxon>
        <taxon>Ilex</taxon>
    </lineage>
</organism>
<dbReference type="Proteomes" id="UP001642360">
    <property type="component" value="Unassembled WGS sequence"/>
</dbReference>
<name>A0ABC8UQQ3_9AQUA</name>
<comment type="caution">
    <text evidence="3">The sequence shown here is derived from an EMBL/GenBank/DDBJ whole genome shotgun (WGS) entry which is preliminary data.</text>
</comment>
<evidence type="ECO:0000259" key="2">
    <source>
        <dbReference type="PROSITE" id="PS51444"/>
    </source>
</evidence>
<sequence>MLSKVTIPTHDLMSSVLALEDSALDVDQVDNLIKFCPTKEEMELLKGYKGDKDKLGKCEQ</sequence>
<evidence type="ECO:0000313" key="4">
    <source>
        <dbReference type="Proteomes" id="UP001642360"/>
    </source>
</evidence>
<evidence type="ECO:0000313" key="3">
    <source>
        <dbReference type="EMBL" id="CAK9183314.1"/>
    </source>
</evidence>
<dbReference type="SUPFAM" id="SSF101447">
    <property type="entry name" value="Formin homology 2 domain (FH2 domain)"/>
    <property type="match status" value="1"/>
</dbReference>
<dbReference type="InterPro" id="IPR015425">
    <property type="entry name" value="FH2_Formin"/>
</dbReference>
<dbReference type="Gene3D" id="1.20.58.630">
    <property type="match status" value="1"/>
</dbReference>
<protein>
    <recommendedName>
        <fullName evidence="2">FH2 domain-containing protein</fullName>
    </recommendedName>
</protein>
<dbReference type="EMBL" id="CAUOFW020008613">
    <property type="protein sequence ID" value="CAK9183314.1"/>
    <property type="molecule type" value="Genomic_DNA"/>
</dbReference>
<gene>
    <name evidence="3" type="ORF">ILEXP_LOCUS53577</name>
</gene>
<dbReference type="PANTHER" id="PTHR45733">
    <property type="entry name" value="FORMIN-J"/>
    <property type="match status" value="1"/>
</dbReference>
<feature type="non-terminal residue" evidence="3">
    <location>
        <position position="60"/>
    </location>
</feature>
<dbReference type="Pfam" id="PF02181">
    <property type="entry name" value="FH2"/>
    <property type="match status" value="1"/>
</dbReference>
<evidence type="ECO:0000256" key="1">
    <source>
        <dbReference type="ARBA" id="ARBA00006468"/>
    </source>
</evidence>
<keyword evidence="4" id="KW-1185">Reference proteome</keyword>
<feature type="domain" description="FH2" evidence="2">
    <location>
        <begin position="1"/>
        <end position="60"/>
    </location>
</feature>
<dbReference type="PROSITE" id="PS51444">
    <property type="entry name" value="FH2"/>
    <property type="match status" value="1"/>
</dbReference>
<comment type="similarity">
    <text evidence="1">Belongs to the formin-like family. Class-II subfamily.</text>
</comment>
<accession>A0ABC8UQQ3</accession>
<reference evidence="3 4" key="1">
    <citation type="submission" date="2024-02" db="EMBL/GenBank/DDBJ databases">
        <authorList>
            <person name="Vignale AGUSTIN F."/>
            <person name="Sosa J E."/>
            <person name="Modenutti C."/>
        </authorList>
    </citation>
    <scope>NUCLEOTIDE SEQUENCE [LARGE SCALE GENOMIC DNA]</scope>
</reference>
<dbReference type="InterPro" id="IPR051144">
    <property type="entry name" value="Formin_homology_domain"/>
</dbReference>